<sequence>MLESARPSEFLAKRARGNRLKRLRIQRMKPEIATVIVDTSSPETDKMLTGDIDNSSDMIRPCHMALPVEEEPKEDTRDVTSSFVTGGGHSGDEKMSKRLNYVSHGTMSVIGRRRAMEDAMTVEPEIAEGEFSFFAVYDGHGGSRVSDACRVRLHHLLGKEIESYRGGGGTDWEKVMMACFAEMDEEVKGLSDGEFGREESSLSSSVKTAGSTAVVVVVAKEEVVVANCGDSRAVLCRNVGAVPLSRDHKPDRPDEKERVETAGGRVINWNGCRVSGVLATSRSIGDQYLKPYVISEPEVTVNKRTRSDNFLIIASDGLWDVVSNDVACQVVKRCLDGQMRKRFSEGSAAKAASMLVELAMAKGSEDNISIIVVELKKSS</sequence>
<keyword evidence="7 9" id="KW-0904">Protein phosphatase</keyword>
<dbReference type="SMART" id="SM00332">
    <property type="entry name" value="PP2Cc"/>
    <property type="match status" value="1"/>
</dbReference>
<comment type="cofactor">
    <cofactor evidence="2">
        <name>Mg(2+)</name>
        <dbReference type="ChEBI" id="CHEBI:18420"/>
    </cofactor>
</comment>
<reference evidence="12" key="1">
    <citation type="submission" date="2022-12" db="EMBL/GenBank/DDBJ databases">
        <title>Draft genome assemblies for two species of Escallonia (Escalloniales).</title>
        <authorList>
            <person name="Chanderbali A."/>
            <person name="Dervinis C."/>
            <person name="Anghel I."/>
            <person name="Soltis D."/>
            <person name="Soltis P."/>
            <person name="Zapata F."/>
        </authorList>
    </citation>
    <scope>NUCLEOTIDE SEQUENCE</scope>
    <source>
        <strain evidence="12">UCBG64.0493</strain>
        <tissue evidence="12">Leaf</tissue>
    </source>
</reference>
<feature type="region of interest" description="Disordered" evidence="10">
    <location>
        <begin position="70"/>
        <end position="95"/>
    </location>
</feature>
<evidence type="ECO:0000259" key="11">
    <source>
        <dbReference type="PROSITE" id="PS51746"/>
    </source>
</evidence>
<dbReference type="PANTHER" id="PTHR47992">
    <property type="entry name" value="PROTEIN PHOSPHATASE"/>
    <property type="match status" value="1"/>
</dbReference>
<evidence type="ECO:0000313" key="13">
    <source>
        <dbReference type="Proteomes" id="UP001188597"/>
    </source>
</evidence>
<keyword evidence="6" id="KW-0460">Magnesium</keyword>
<comment type="cofactor">
    <cofactor evidence="1">
        <name>Mn(2+)</name>
        <dbReference type="ChEBI" id="CHEBI:29035"/>
    </cofactor>
</comment>
<dbReference type="GO" id="GO:0004722">
    <property type="term" value="F:protein serine/threonine phosphatase activity"/>
    <property type="evidence" value="ECO:0007669"/>
    <property type="project" value="UniProtKB-EC"/>
</dbReference>
<evidence type="ECO:0000256" key="2">
    <source>
        <dbReference type="ARBA" id="ARBA00001946"/>
    </source>
</evidence>
<organism evidence="12 13">
    <name type="scientific">Escallonia herrerae</name>
    <dbReference type="NCBI Taxonomy" id="1293975"/>
    <lineage>
        <taxon>Eukaryota</taxon>
        <taxon>Viridiplantae</taxon>
        <taxon>Streptophyta</taxon>
        <taxon>Embryophyta</taxon>
        <taxon>Tracheophyta</taxon>
        <taxon>Spermatophyta</taxon>
        <taxon>Magnoliopsida</taxon>
        <taxon>eudicotyledons</taxon>
        <taxon>Gunneridae</taxon>
        <taxon>Pentapetalae</taxon>
        <taxon>asterids</taxon>
        <taxon>campanulids</taxon>
        <taxon>Escalloniales</taxon>
        <taxon>Escalloniaceae</taxon>
        <taxon>Escallonia</taxon>
    </lineage>
</organism>
<dbReference type="GO" id="GO:0046872">
    <property type="term" value="F:metal ion binding"/>
    <property type="evidence" value="ECO:0007669"/>
    <property type="project" value="UniProtKB-KW"/>
</dbReference>
<dbReference type="CDD" id="cd00143">
    <property type="entry name" value="PP2Cc"/>
    <property type="match status" value="1"/>
</dbReference>
<dbReference type="InterPro" id="IPR000222">
    <property type="entry name" value="PP2C_BS"/>
</dbReference>
<evidence type="ECO:0000256" key="3">
    <source>
        <dbReference type="ARBA" id="ARBA00013081"/>
    </source>
</evidence>
<dbReference type="EMBL" id="JAVXUP010001091">
    <property type="protein sequence ID" value="KAK3016060.1"/>
    <property type="molecule type" value="Genomic_DNA"/>
</dbReference>
<feature type="domain" description="PPM-type phosphatase" evidence="11">
    <location>
        <begin position="103"/>
        <end position="375"/>
    </location>
</feature>
<proteinExistence type="inferred from homology"/>
<comment type="similarity">
    <text evidence="9">Belongs to the PP2C family.</text>
</comment>
<evidence type="ECO:0000256" key="5">
    <source>
        <dbReference type="ARBA" id="ARBA00022801"/>
    </source>
</evidence>
<dbReference type="InterPro" id="IPR001932">
    <property type="entry name" value="PPM-type_phosphatase-like_dom"/>
</dbReference>
<keyword evidence="8" id="KW-0464">Manganese</keyword>
<dbReference type="InterPro" id="IPR036457">
    <property type="entry name" value="PPM-type-like_dom_sf"/>
</dbReference>
<keyword evidence="5 9" id="KW-0378">Hydrolase</keyword>
<protein>
    <recommendedName>
        <fullName evidence="3">protein-serine/threonine phosphatase</fullName>
        <ecNumber evidence="3">3.1.3.16</ecNumber>
    </recommendedName>
</protein>
<evidence type="ECO:0000256" key="4">
    <source>
        <dbReference type="ARBA" id="ARBA00022723"/>
    </source>
</evidence>
<keyword evidence="13" id="KW-1185">Reference proteome</keyword>
<dbReference type="PROSITE" id="PS01032">
    <property type="entry name" value="PPM_1"/>
    <property type="match status" value="1"/>
</dbReference>
<dbReference type="PROSITE" id="PS51746">
    <property type="entry name" value="PPM_2"/>
    <property type="match status" value="1"/>
</dbReference>
<dbReference type="AlphaFoldDB" id="A0AA88VXA6"/>
<evidence type="ECO:0000256" key="7">
    <source>
        <dbReference type="ARBA" id="ARBA00022912"/>
    </source>
</evidence>
<evidence type="ECO:0000256" key="10">
    <source>
        <dbReference type="SAM" id="MobiDB-lite"/>
    </source>
</evidence>
<comment type="caution">
    <text evidence="12">The sequence shown here is derived from an EMBL/GenBank/DDBJ whole genome shotgun (WGS) entry which is preliminary data.</text>
</comment>
<keyword evidence="4" id="KW-0479">Metal-binding</keyword>
<name>A0AA88VXA6_9ASTE</name>
<dbReference type="FunFam" id="3.60.40.10:FF:000041">
    <property type="entry name" value="Protein phosphatase 2C 51"/>
    <property type="match status" value="1"/>
</dbReference>
<evidence type="ECO:0000313" key="12">
    <source>
        <dbReference type="EMBL" id="KAK3016060.1"/>
    </source>
</evidence>
<evidence type="ECO:0000256" key="9">
    <source>
        <dbReference type="RuleBase" id="RU003465"/>
    </source>
</evidence>
<evidence type="ECO:0000256" key="8">
    <source>
        <dbReference type="ARBA" id="ARBA00023211"/>
    </source>
</evidence>
<evidence type="ECO:0000256" key="6">
    <source>
        <dbReference type="ARBA" id="ARBA00022842"/>
    </source>
</evidence>
<gene>
    <name evidence="12" type="ORF">RJ639_007547</name>
</gene>
<dbReference type="EC" id="3.1.3.16" evidence="3"/>
<dbReference type="SUPFAM" id="SSF81606">
    <property type="entry name" value="PP2C-like"/>
    <property type="match status" value="1"/>
</dbReference>
<evidence type="ECO:0000256" key="1">
    <source>
        <dbReference type="ARBA" id="ARBA00001936"/>
    </source>
</evidence>
<accession>A0AA88VXA6</accession>
<dbReference type="Pfam" id="PF00481">
    <property type="entry name" value="PP2C"/>
    <property type="match status" value="1"/>
</dbReference>
<dbReference type="InterPro" id="IPR015655">
    <property type="entry name" value="PP2C"/>
</dbReference>
<dbReference type="Proteomes" id="UP001188597">
    <property type="component" value="Unassembled WGS sequence"/>
</dbReference>
<dbReference type="Gene3D" id="3.60.40.10">
    <property type="entry name" value="PPM-type phosphatase domain"/>
    <property type="match status" value="1"/>
</dbReference>